<evidence type="ECO:0000313" key="1">
    <source>
        <dbReference type="EMBL" id="KAI8572396.1"/>
    </source>
</evidence>
<dbReference type="EMBL" id="CM046388">
    <property type="protein sequence ID" value="KAI8572396.1"/>
    <property type="molecule type" value="Genomic_DNA"/>
</dbReference>
<comment type="caution">
    <text evidence="1">The sequence shown here is derived from an EMBL/GenBank/DDBJ whole genome shotgun (WGS) entry which is preliminary data.</text>
</comment>
<protein>
    <submittedName>
        <fullName evidence="1">Uncharacterized protein</fullName>
    </submittedName>
</protein>
<dbReference type="Proteomes" id="UP001062846">
    <property type="component" value="Chromosome 1"/>
</dbReference>
<gene>
    <name evidence="1" type="ORF">RHMOL_Rhmol01G0195200</name>
</gene>
<keyword evidence="2" id="KW-1185">Reference proteome</keyword>
<accession>A0ACC0Q3J5</accession>
<name>A0ACC0Q3J5_RHOML</name>
<sequence length="138" mass="15681">MKRYFRNIESSSTPTSNNDPPKQSRLEVDLPDLPSDPGLRPPITNYEPNIRERVATSNFRPPLSKILAPPLVTSKNYVKRDSGLIYWDYEVGKGGCPKDGQQVFFCLFCTLTAMIPPSCTVALIVMYNLKDEFKFYPD</sequence>
<evidence type="ECO:0000313" key="2">
    <source>
        <dbReference type="Proteomes" id="UP001062846"/>
    </source>
</evidence>
<reference evidence="1" key="1">
    <citation type="submission" date="2022-02" db="EMBL/GenBank/DDBJ databases">
        <title>Plant Genome Project.</title>
        <authorList>
            <person name="Zhang R.-G."/>
        </authorList>
    </citation>
    <scope>NUCLEOTIDE SEQUENCE</scope>
    <source>
        <strain evidence="1">AT1</strain>
    </source>
</reference>
<organism evidence="1 2">
    <name type="scientific">Rhododendron molle</name>
    <name type="common">Chinese azalea</name>
    <name type="synonym">Azalea mollis</name>
    <dbReference type="NCBI Taxonomy" id="49168"/>
    <lineage>
        <taxon>Eukaryota</taxon>
        <taxon>Viridiplantae</taxon>
        <taxon>Streptophyta</taxon>
        <taxon>Embryophyta</taxon>
        <taxon>Tracheophyta</taxon>
        <taxon>Spermatophyta</taxon>
        <taxon>Magnoliopsida</taxon>
        <taxon>eudicotyledons</taxon>
        <taxon>Gunneridae</taxon>
        <taxon>Pentapetalae</taxon>
        <taxon>asterids</taxon>
        <taxon>Ericales</taxon>
        <taxon>Ericaceae</taxon>
        <taxon>Ericoideae</taxon>
        <taxon>Rhodoreae</taxon>
        <taxon>Rhododendron</taxon>
    </lineage>
</organism>
<proteinExistence type="predicted"/>